<dbReference type="RefSeq" id="WP_161081942.1">
    <property type="nucleotide sequence ID" value="NZ_WWCX01000001.1"/>
</dbReference>
<evidence type="ECO:0000313" key="1">
    <source>
        <dbReference type="EMBL" id="MYM92684.1"/>
    </source>
</evidence>
<proteinExistence type="predicted"/>
<accession>A0A845GEG0</accession>
<protein>
    <submittedName>
        <fullName evidence="1">Uncharacterized protein</fullName>
    </submittedName>
</protein>
<dbReference type="EMBL" id="WWCX01000001">
    <property type="protein sequence ID" value="MYM92684.1"/>
    <property type="molecule type" value="Genomic_DNA"/>
</dbReference>
<gene>
    <name evidence="1" type="ORF">GTP90_02280</name>
</gene>
<dbReference type="Proteomes" id="UP000447355">
    <property type="component" value="Unassembled WGS sequence"/>
</dbReference>
<comment type="caution">
    <text evidence="1">The sequence shown here is derived from an EMBL/GenBank/DDBJ whole genome shotgun (WGS) entry which is preliminary data.</text>
</comment>
<organism evidence="1 2">
    <name type="scientific">Duganella vulcania</name>
    <dbReference type="NCBI Taxonomy" id="2692166"/>
    <lineage>
        <taxon>Bacteria</taxon>
        <taxon>Pseudomonadati</taxon>
        <taxon>Pseudomonadota</taxon>
        <taxon>Betaproteobacteria</taxon>
        <taxon>Burkholderiales</taxon>
        <taxon>Oxalobacteraceae</taxon>
        <taxon>Telluria group</taxon>
        <taxon>Duganella</taxon>
    </lineage>
</organism>
<dbReference type="AlphaFoldDB" id="A0A845GEG0"/>
<sequence length="52" mass="5905">MIGNHVDMWVDRLGNMVFISDEMDNATMAPAYYLAALADHDRSGTEAALWWM</sequence>
<name>A0A845GEG0_9BURK</name>
<reference evidence="1" key="1">
    <citation type="submission" date="2019-12" db="EMBL/GenBank/DDBJ databases">
        <title>Novel species isolated from a subtropical stream in China.</title>
        <authorList>
            <person name="Lu H."/>
        </authorList>
    </citation>
    <scope>NUCLEOTIDE SEQUENCE [LARGE SCALE GENOMIC DNA]</scope>
    <source>
        <strain evidence="1">FT81W</strain>
    </source>
</reference>
<evidence type="ECO:0000313" key="2">
    <source>
        <dbReference type="Proteomes" id="UP000447355"/>
    </source>
</evidence>